<keyword evidence="1" id="KW-0812">Transmembrane</keyword>
<keyword evidence="1" id="KW-1133">Transmembrane helix</keyword>
<evidence type="ECO:0000313" key="3">
    <source>
        <dbReference type="Proteomes" id="UP001642540"/>
    </source>
</evidence>
<comment type="caution">
    <text evidence="2">The sequence shown here is derived from an EMBL/GenBank/DDBJ whole genome shotgun (WGS) entry which is preliminary data.</text>
</comment>
<accession>A0ABP1RLD4</accession>
<reference evidence="2 3" key="1">
    <citation type="submission" date="2024-08" db="EMBL/GenBank/DDBJ databases">
        <authorList>
            <person name="Cucini C."/>
            <person name="Frati F."/>
        </authorList>
    </citation>
    <scope>NUCLEOTIDE SEQUENCE [LARGE SCALE GENOMIC DNA]</scope>
</reference>
<keyword evidence="3" id="KW-1185">Reference proteome</keyword>
<proteinExistence type="predicted"/>
<evidence type="ECO:0000256" key="1">
    <source>
        <dbReference type="SAM" id="Phobius"/>
    </source>
</evidence>
<protein>
    <submittedName>
        <fullName evidence="2">Uncharacterized protein</fullName>
    </submittedName>
</protein>
<feature type="transmembrane region" description="Helical" evidence="1">
    <location>
        <begin position="311"/>
        <end position="331"/>
    </location>
</feature>
<sequence length="617" mass="71085">MPKQMVAHCVSVYIHGSEELNMVEMRNDKNMCIKYVILSSSFGYNSPITREVSRYAELSSIILLPAVTGYYSGKSFNPEYIEKVVYDVFDGSFRLSVHCLFLIVDNGSVFNTNVYYTELEVQSNPANMALVKLTLQEKIDGRKVVVHYLQYLCDGYCPQHWIEGHTFGELLPTITLHKKNLYEANFRLVSYGYIPSTSTIPDDVVSFCLKIVATLSYVYCDSHVMVIASLEKLHNFSSTIYNLRNKSRSDDFFANSYTYIQSPSPSFRRISHVSQGTYSHDTSKFIFYCSKESRSVNKSKILHWFRPFTPLLWLYCFMLLAVPFVVTFISTKSVSDSVGTIYGVVVLVLGQYTGLIGKKLLIFASFFGLIVGSFYESQITSEAIVQLPPETIHSLQELLQKGYKILGVVEDVLEQYKQEFIIRNLMDKFNESWYIYGSGYVESDRRITAEANLLATQKYAKITNAQLLWYNLIKYSEHVRKQTGIAEYDCFMIPDEIVKRQVYWRMTVKNRYWLGKSIHRVQEAGLTDVWDGWVKWLSKLNYIMYEQRLIRKGTWLGDSLFHKKDLGPGLITVQEVGGFFILALCPYITSILILVVEMYAEKRSLKVNSVQIIKEVD</sequence>
<organism evidence="2 3">
    <name type="scientific">Orchesella dallaii</name>
    <dbReference type="NCBI Taxonomy" id="48710"/>
    <lineage>
        <taxon>Eukaryota</taxon>
        <taxon>Metazoa</taxon>
        <taxon>Ecdysozoa</taxon>
        <taxon>Arthropoda</taxon>
        <taxon>Hexapoda</taxon>
        <taxon>Collembola</taxon>
        <taxon>Entomobryomorpha</taxon>
        <taxon>Entomobryoidea</taxon>
        <taxon>Orchesellidae</taxon>
        <taxon>Orchesellinae</taxon>
        <taxon>Orchesella</taxon>
    </lineage>
</organism>
<dbReference type="EMBL" id="CAXLJM020000081">
    <property type="protein sequence ID" value="CAL8130068.1"/>
    <property type="molecule type" value="Genomic_DNA"/>
</dbReference>
<name>A0ABP1RLD4_9HEXA</name>
<keyword evidence="1" id="KW-0472">Membrane</keyword>
<dbReference type="Proteomes" id="UP001642540">
    <property type="component" value="Unassembled WGS sequence"/>
</dbReference>
<evidence type="ECO:0000313" key="2">
    <source>
        <dbReference type="EMBL" id="CAL8130068.1"/>
    </source>
</evidence>
<feature type="transmembrane region" description="Helical" evidence="1">
    <location>
        <begin position="337"/>
        <end position="355"/>
    </location>
</feature>
<gene>
    <name evidence="2" type="ORF">ODALV1_LOCUS23549</name>
</gene>
<feature type="transmembrane region" description="Helical" evidence="1">
    <location>
        <begin position="576"/>
        <end position="596"/>
    </location>
</feature>